<reference evidence="2" key="2">
    <citation type="submission" date="2025-08" db="UniProtKB">
        <authorList>
            <consortium name="RefSeq"/>
        </authorList>
    </citation>
    <scope>IDENTIFICATION</scope>
    <source>
        <tissue evidence="2">Leaf</tissue>
    </source>
</reference>
<protein>
    <submittedName>
        <fullName evidence="2">Uncharacterized protein LOC142176036</fullName>
    </submittedName>
</protein>
<name>A0AC58TPM4_TOBAC</name>
<evidence type="ECO:0000313" key="1">
    <source>
        <dbReference type="Proteomes" id="UP000790787"/>
    </source>
</evidence>
<dbReference type="RefSeq" id="XP_075099177.1">
    <property type="nucleotide sequence ID" value="XM_075243076.1"/>
</dbReference>
<reference evidence="1" key="1">
    <citation type="journal article" date="2014" name="Nat. Commun.">
        <title>The tobacco genome sequence and its comparison with those of tomato and potato.</title>
        <authorList>
            <person name="Sierro N."/>
            <person name="Battey J.N."/>
            <person name="Ouadi S."/>
            <person name="Bakaher N."/>
            <person name="Bovet L."/>
            <person name="Willig A."/>
            <person name="Goepfert S."/>
            <person name="Peitsch M.C."/>
            <person name="Ivanov N.V."/>
        </authorList>
    </citation>
    <scope>NUCLEOTIDE SEQUENCE [LARGE SCALE GENOMIC DNA]</scope>
</reference>
<keyword evidence="1" id="KW-1185">Reference proteome</keyword>
<evidence type="ECO:0000313" key="2">
    <source>
        <dbReference type="RefSeq" id="XP_075099177.1"/>
    </source>
</evidence>
<sequence length="556" mass="64888">MQVLNIYAVDECEESVCVPNIVNHTEAYISQVLVGTDDSSSEDEDEDEDEDHTGSDGLAYDSEELEQFEAQRNVHPRENLNEYKEIYKGISFKDIPEARKSMNLYSLVNQKKLKLLKSDKIRVRYKCVEGYPFKCLISIEKGNEGCRVKTLNPIHDCNPAFDNSRVEYNTIAYYFKKKLQDNPKYKVKAMRADLKNSFQLNASKSKVKRAKRMIFEKLEGSFTDDYNKLEAYANALRDSNLGSDGNKKKLDLVSGASSQFIGLEYGQWSHIYVRYAEGINGGNKDVLPEAKHRFCVRHVESNWCKEYRGLEMKKLLWWSAWATYEEDFKDQLSKLGQLKEAAVTDLLKYPPQSWYRAYFDTVCKNQGVDNNFTESFNSWILEARYKPIIKMLEDIRLKVMNQLRKHEDEVRTWKTKYSPQSMKLYTDYLKIAHSIEVDFNGDDGFEIVEGVDKFIVNLQGKRCTCRGWDLSGIPCPHAIKSYLYLKENPLKEMHWWYSKEAFLLTYKHKLQLVPAEKFWKLDPSQAMEPPELVKQAGRPKVKRDRQKDEAIKRQGE</sequence>
<proteinExistence type="predicted"/>
<accession>A0AC58TPM4</accession>
<dbReference type="Proteomes" id="UP000790787">
    <property type="component" value="Chromosome 22"/>
</dbReference>
<organism evidence="1 2">
    <name type="scientific">Nicotiana tabacum</name>
    <name type="common">Common tobacco</name>
    <dbReference type="NCBI Taxonomy" id="4097"/>
    <lineage>
        <taxon>Eukaryota</taxon>
        <taxon>Viridiplantae</taxon>
        <taxon>Streptophyta</taxon>
        <taxon>Embryophyta</taxon>
        <taxon>Tracheophyta</taxon>
        <taxon>Spermatophyta</taxon>
        <taxon>Magnoliopsida</taxon>
        <taxon>eudicotyledons</taxon>
        <taxon>Gunneridae</taxon>
        <taxon>Pentapetalae</taxon>
        <taxon>asterids</taxon>
        <taxon>lamiids</taxon>
        <taxon>Solanales</taxon>
        <taxon>Solanaceae</taxon>
        <taxon>Nicotianoideae</taxon>
        <taxon>Nicotianeae</taxon>
        <taxon>Nicotiana</taxon>
    </lineage>
</organism>
<gene>
    <name evidence="2" type="primary">LOC142176036</name>
</gene>